<dbReference type="SUPFAM" id="SSF50969">
    <property type="entry name" value="YVTN repeat-like/Quinoprotein amine dehydrogenase"/>
    <property type="match status" value="1"/>
</dbReference>
<feature type="transmembrane region" description="Helical" evidence="1">
    <location>
        <begin position="12"/>
        <end position="30"/>
    </location>
</feature>
<keyword evidence="1" id="KW-0472">Membrane</keyword>
<dbReference type="STRING" id="1121266.SAMN02745883_00854"/>
<proteinExistence type="predicted"/>
<dbReference type="Pfam" id="PF18975">
    <property type="entry name" value="DUF5711"/>
    <property type="match status" value="1"/>
</dbReference>
<reference evidence="2 3" key="1">
    <citation type="submission" date="2016-11" db="EMBL/GenBank/DDBJ databases">
        <authorList>
            <person name="Jaros S."/>
            <person name="Januszkiewicz K."/>
            <person name="Wedrychowicz H."/>
        </authorList>
    </citation>
    <scope>NUCLEOTIDE SEQUENCE [LARGE SCALE GENOMIC DNA]</scope>
    <source>
        <strain evidence="2 3">DSM 14501</strain>
    </source>
</reference>
<dbReference type="EMBL" id="FRAJ01000006">
    <property type="protein sequence ID" value="SHJ94213.1"/>
    <property type="molecule type" value="Genomic_DNA"/>
</dbReference>
<gene>
    <name evidence="2" type="ORF">SAMN02745883_00854</name>
</gene>
<evidence type="ECO:0000313" key="2">
    <source>
        <dbReference type="EMBL" id="SHJ94213.1"/>
    </source>
</evidence>
<dbReference type="InterPro" id="IPR011042">
    <property type="entry name" value="6-blade_b-propeller_TolB-like"/>
</dbReference>
<dbReference type="Proteomes" id="UP000184082">
    <property type="component" value="Unassembled WGS sequence"/>
</dbReference>
<accession>A0A1M6NEX2</accession>
<dbReference type="AlphaFoldDB" id="A0A1M6NEX2"/>
<dbReference type="Gene3D" id="2.120.10.30">
    <property type="entry name" value="TolB, C-terminal domain"/>
    <property type="match status" value="1"/>
</dbReference>
<protein>
    <recommendedName>
        <fullName evidence="4">PQQ-like domain-containing protein</fullName>
    </recommendedName>
</protein>
<keyword evidence="1" id="KW-0812">Transmembrane</keyword>
<name>A0A1M6NEX2_9FIRM</name>
<evidence type="ECO:0000256" key="1">
    <source>
        <dbReference type="SAM" id="Phobius"/>
    </source>
</evidence>
<organism evidence="2 3">
    <name type="scientific">Caminicella sporogenes DSM 14501</name>
    <dbReference type="NCBI Taxonomy" id="1121266"/>
    <lineage>
        <taxon>Bacteria</taxon>
        <taxon>Bacillati</taxon>
        <taxon>Bacillota</taxon>
        <taxon>Clostridia</taxon>
        <taxon>Peptostreptococcales</taxon>
        <taxon>Caminicellaceae</taxon>
        <taxon>Caminicella</taxon>
    </lineage>
</organism>
<dbReference type="RefSeq" id="WP_072966139.1">
    <property type="nucleotide sequence ID" value="NZ_FRAJ01000006.1"/>
</dbReference>
<dbReference type="InterPro" id="IPR011044">
    <property type="entry name" value="Quino_amine_DH_bsu"/>
</dbReference>
<sequence>MNKRKRRKKINFLNIIIGLVFIVLIFNKFFPVLKTVLKVGEVSLEKKNSISYINKNDKKGVVEVLNDYIVKIENNTISLFDSEGNDLWQRKLNVQTAVVRQAIDKIIIADCERGEIIYLDYKGNILGNIQINKKIFNLKLNREGYQLITTEENEIYVINNKGEIISNISVPKGEIIDGHLSNDHNMIVLTILNVEENNFYSNVLFYSLEGKIISGKKFSDRIILNLFFDDKAEVLGLGDGEIFKINSEGKLLWTKKIENTLNLGKISNKGSIVLSLIKKRNPIIDTKNRSVISKMSADGNILFTTSVVGDIISIDIKKKNIAAATKRTIYLIDDKGNLILEKKINKDIKNICWISDKFLAVIFKERVEVMKVDY</sequence>
<keyword evidence="3" id="KW-1185">Reference proteome</keyword>
<keyword evidence="1" id="KW-1133">Transmembrane helix</keyword>
<evidence type="ECO:0008006" key="4">
    <source>
        <dbReference type="Google" id="ProtNLM"/>
    </source>
</evidence>
<evidence type="ECO:0000313" key="3">
    <source>
        <dbReference type="Proteomes" id="UP000184082"/>
    </source>
</evidence>
<dbReference type="InterPro" id="IPR043765">
    <property type="entry name" value="DUF5711"/>
</dbReference>